<evidence type="ECO:0000313" key="2">
    <source>
        <dbReference type="EMBL" id="SEW37690.1"/>
    </source>
</evidence>
<dbReference type="RefSeq" id="WP_089895170.1">
    <property type="nucleotide sequence ID" value="NZ_FOJG01000001.1"/>
</dbReference>
<dbReference type="InterPro" id="IPR033985">
    <property type="entry name" value="SusD-like_N"/>
</dbReference>
<dbReference type="Proteomes" id="UP000199310">
    <property type="component" value="Unassembled WGS sequence"/>
</dbReference>
<dbReference type="SUPFAM" id="SSF48452">
    <property type="entry name" value="TPR-like"/>
    <property type="match status" value="1"/>
</dbReference>
<dbReference type="InterPro" id="IPR011990">
    <property type="entry name" value="TPR-like_helical_dom_sf"/>
</dbReference>
<accession>A0A1I0RA49</accession>
<name>A0A1I0RA49_9BACT</name>
<dbReference type="PROSITE" id="PS51257">
    <property type="entry name" value="PROKAR_LIPOPROTEIN"/>
    <property type="match status" value="1"/>
</dbReference>
<protein>
    <submittedName>
        <fullName evidence="2">Starch-binding associating with outer membrane</fullName>
    </submittedName>
</protein>
<dbReference type="Pfam" id="PF14322">
    <property type="entry name" value="SusD-like_3"/>
    <property type="match status" value="1"/>
</dbReference>
<dbReference type="AlphaFoldDB" id="A0A1I0RA49"/>
<dbReference type="STRING" id="29529.SAMN04488122_2536"/>
<evidence type="ECO:0000259" key="1">
    <source>
        <dbReference type="Pfam" id="PF14322"/>
    </source>
</evidence>
<feature type="domain" description="SusD-like N-terminal" evidence="1">
    <location>
        <begin position="21"/>
        <end position="208"/>
    </location>
</feature>
<dbReference type="EMBL" id="FOJG01000001">
    <property type="protein sequence ID" value="SEW37690.1"/>
    <property type="molecule type" value="Genomic_DNA"/>
</dbReference>
<proteinExistence type="predicted"/>
<dbReference type="OrthoDB" id="1097962at2"/>
<sequence>MKKIIIATIALSAITFTGCNKWLDVKPQAQTTKDELFSTQKGFRDALTGAYIHLKSNNTYGAAMMWSNIEYMARNWDVVSATNTGITGLANGVYTDATARGWLDNTYADMYKVVADVNSILEKIDVNKSVFTDNNYALIKGEALALRAFSHFDAIRLYGPMPDNPGTAAILPYVKEVSHDIILPVPYAEFTQAILADLDAAEALLKDTDPITKYSIAELNPGSNSSTPSVVDNYYLYRQIRMNYYAVLALKARVYLWLAPLNTANKANASKYAQMVIDAKDRLGMPTFRLGRESDRVAGDNTMSPEHLMALSIYTLDNIANSSFGEQGSLVRNDFNVQDGFYYLNNLFPVAERTSDIRWKEMWAYKTSAGNTSYVMYKKFIQRANAPIQQVPLLRLSEMYLILTECATTKEAAEGYYRIYCAQKGIPFVNGFNANNWETDRKNKMIREYVREFYAEGQTFFTYKRFNVVALPANWTATYYTGSVGRYIVPKPDREINYHNN</sequence>
<dbReference type="Gene3D" id="1.25.40.390">
    <property type="match status" value="1"/>
</dbReference>
<gene>
    <name evidence="2" type="ORF">SAMN04488122_2536</name>
</gene>
<organism evidence="2 3">
    <name type="scientific">Chitinophaga arvensicola</name>
    <dbReference type="NCBI Taxonomy" id="29529"/>
    <lineage>
        <taxon>Bacteria</taxon>
        <taxon>Pseudomonadati</taxon>
        <taxon>Bacteroidota</taxon>
        <taxon>Chitinophagia</taxon>
        <taxon>Chitinophagales</taxon>
        <taxon>Chitinophagaceae</taxon>
        <taxon>Chitinophaga</taxon>
    </lineage>
</organism>
<keyword evidence="3" id="KW-1185">Reference proteome</keyword>
<reference evidence="3" key="1">
    <citation type="submission" date="2016-10" db="EMBL/GenBank/DDBJ databases">
        <authorList>
            <person name="Varghese N."/>
            <person name="Submissions S."/>
        </authorList>
    </citation>
    <scope>NUCLEOTIDE SEQUENCE [LARGE SCALE GENOMIC DNA]</scope>
    <source>
        <strain evidence="3">DSM 3695</strain>
    </source>
</reference>
<evidence type="ECO:0000313" key="3">
    <source>
        <dbReference type="Proteomes" id="UP000199310"/>
    </source>
</evidence>